<evidence type="ECO:0008006" key="4">
    <source>
        <dbReference type="Google" id="ProtNLM"/>
    </source>
</evidence>
<reference evidence="2" key="3">
    <citation type="submission" date="2021-06" db="EMBL/GenBank/DDBJ databases">
        <title>Genomic Description and Analysis of Intracellular Bacteria, Candidatus Berkiella cookevillensis and Candidatus Berkiella aquae.</title>
        <authorList>
            <person name="Kidane D.T."/>
            <person name="Mehari Y.T."/>
            <person name="Rice F.C."/>
            <person name="Arivett B.A."/>
            <person name="Farone A.L."/>
            <person name="Berk S.G."/>
            <person name="Farone M.B."/>
        </authorList>
    </citation>
    <scope>NUCLEOTIDE SEQUENCE</scope>
    <source>
        <strain evidence="2">CC99</strain>
    </source>
</reference>
<evidence type="ECO:0000313" key="3">
    <source>
        <dbReference type="Proteomes" id="UP000051494"/>
    </source>
</evidence>
<name>A0A0Q9YFG2_9GAMM</name>
<organism evidence="1">
    <name type="scientific">Candidatus Berkiella cookevillensis</name>
    <dbReference type="NCBI Taxonomy" id="437022"/>
    <lineage>
        <taxon>Bacteria</taxon>
        <taxon>Pseudomonadati</taxon>
        <taxon>Pseudomonadota</taxon>
        <taxon>Gammaproteobacteria</taxon>
        <taxon>Candidatus Berkiellales</taxon>
        <taxon>Candidatus Berkiellaceae</taxon>
        <taxon>Candidatus Berkiella</taxon>
    </lineage>
</organism>
<dbReference type="PROSITE" id="PS51257">
    <property type="entry name" value="PROKAR_LIPOPROTEIN"/>
    <property type="match status" value="1"/>
</dbReference>
<proteinExistence type="predicted"/>
<dbReference type="AlphaFoldDB" id="A0A0Q9YFG2"/>
<dbReference type="Proteomes" id="UP000051494">
    <property type="component" value="Unassembled WGS sequence"/>
</dbReference>
<reference evidence="2" key="2">
    <citation type="journal article" date="2016" name="Genome Announc.">
        <title>Draft Genome Sequences of Two Novel Amoeba-Resistant Intranuclear Bacteria, 'Candidatus Berkiella cookevillensis' and 'Candidatus Berkiella aquae'.</title>
        <authorList>
            <person name="Mehari Y.T."/>
            <person name="Arivett B.A."/>
            <person name="Farone A.L."/>
            <person name="Gunderson J.H."/>
            <person name="Farone M.B."/>
        </authorList>
    </citation>
    <scope>NUCLEOTIDE SEQUENCE</scope>
    <source>
        <strain evidence="2">CC99</strain>
    </source>
</reference>
<evidence type="ECO:0000313" key="2">
    <source>
        <dbReference type="EMBL" id="MCS5708926.1"/>
    </source>
</evidence>
<dbReference type="EMBL" id="LKHV02000001">
    <property type="protein sequence ID" value="MCS5708926.1"/>
    <property type="molecule type" value="Genomic_DNA"/>
</dbReference>
<accession>A0A0Q9YFG2</accession>
<dbReference type="RefSeq" id="WP_057623971.1">
    <property type="nucleotide sequence ID" value="NZ_LKHV02000001.1"/>
</dbReference>
<sequence>MNFSKNIGFLVLSLSLLTSGCQRNSSEHQTLKIAEEVVNYVESGKIDDAFNILKLHWPLSAQEVDNLKSHTIEQRQIVEQRYGKPIGIEYIKTEMVGNSMIKHTFVEKFERHALKWQLSFYKPQDTWIINSVYWDDKISELY</sequence>
<protein>
    <recommendedName>
        <fullName evidence="4">Lumazine-binding domain protein</fullName>
    </recommendedName>
</protein>
<dbReference type="STRING" id="437022.CC99x_00841"/>
<dbReference type="OrthoDB" id="6365263at2"/>
<keyword evidence="3" id="KW-1185">Reference proteome</keyword>
<dbReference type="EMBL" id="LKHV01000003">
    <property type="protein sequence ID" value="KRG19312.1"/>
    <property type="molecule type" value="Genomic_DNA"/>
</dbReference>
<evidence type="ECO:0000313" key="1">
    <source>
        <dbReference type="EMBL" id="KRG19312.1"/>
    </source>
</evidence>
<reference evidence="1" key="1">
    <citation type="submission" date="2015-09" db="EMBL/GenBank/DDBJ databases">
        <title>Draft Genome Sequences of Two Novel Amoeba-resistant Intranuclear Bacteria, Candidatus Berkiella cookevillensis and Candidatus Berkiella aquae.</title>
        <authorList>
            <person name="Mehari Y.T."/>
            <person name="Arivett B.A."/>
            <person name="Farone A.L."/>
            <person name="Gunderson J.H."/>
            <person name="Farone M.B."/>
        </authorList>
    </citation>
    <scope>NUCLEOTIDE SEQUENCE [LARGE SCALE GENOMIC DNA]</scope>
    <source>
        <strain evidence="1">CC99</strain>
    </source>
</reference>
<comment type="caution">
    <text evidence="1">The sequence shown here is derived from an EMBL/GenBank/DDBJ whole genome shotgun (WGS) entry which is preliminary data.</text>
</comment>
<gene>
    <name evidence="1" type="ORF">CC99x_00841</name>
    <name evidence="2" type="ORF">CC99x_008435</name>
</gene>